<proteinExistence type="predicted"/>
<gene>
    <name evidence="7" type="primary">chuR</name>
    <name evidence="7" type="ORF">GALL_182700</name>
</gene>
<dbReference type="GO" id="GO:0046872">
    <property type="term" value="F:metal ion binding"/>
    <property type="evidence" value="ECO:0007669"/>
    <property type="project" value="UniProtKB-KW"/>
</dbReference>
<name>A0A1J5SDB9_9ZZZZ</name>
<dbReference type="NCBIfam" id="TIGR04085">
    <property type="entry name" value="rSAM_more_4Fe4S"/>
    <property type="match status" value="1"/>
</dbReference>
<dbReference type="SUPFAM" id="SSF102114">
    <property type="entry name" value="Radical SAM enzymes"/>
    <property type="match status" value="1"/>
</dbReference>
<dbReference type="EC" id="1.1.99.-" evidence="7"/>
<dbReference type="CDD" id="cd01335">
    <property type="entry name" value="Radical_SAM"/>
    <property type="match status" value="1"/>
</dbReference>
<keyword evidence="5" id="KW-0411">Iron-sulfur</keyword>
<dbReference type="NCBIfam" id="TIGR03906">
    <property type="entry name" value="quino_hemo_SAM"/>
    <property type="match status" value="1"/>
</dbReference>
<protein>
    <submittedName>
        <fullName evidence="7">Anaerobic sulfatase-maturating enzyme</fullName>
        <ecNumber evidence="7">1.1.99.-</ecNumber>
    </submittedName>
</protein>
<evidence type="ECO:0000256" key="2">
    <source>
        <dbReference type="ARBA" id="ARBA00022691"/>
    </source>
</evidence>
<dbReference type="GO" id="GO:0051536">
    <property type="term" value="F:iron-sulfur cluster binding"/>
    <property type="evidence" value="ECO:0007669"/>
    <property type="project" value="UniProtKB-KW"/>
</dbReference>
<dbReference type="SFLD" id="SFLDS00029">
    <property type="entry name" value="Radical_SAM"/>
    <property type="match status" value="1"/>
</dbReference>
<comment type="caution">
    <text evidence="7">The sequence shown here is derived from an EMBL/GenBank/DDBJ whole genome shotgun (WGS) entry which is preliminary data.</text>
</comment>
<dbReference type="SFLD" id="SFLDG01384">
    <property type="entry name" value="thioether_bond_formation_requi"/>
    <property type="match status" value="1"/>
</dbReference>
<dbReference type="InterPro" id="IPR023867">
    <property type="entry name" value="Sulphatase_maturase_rSAM"/>
</dbReference>
<dbReference type="InterPro" id="IPR023886">
    <property type="entry name" value="QH-AmDH_gsu_maturation"/>
</dbReference>
<evidence type="ECO:0000256" key="3">
    <source>
        <dbReference type="ARBA" id="ARBA00022723"/>
    </source>
</evidence>
<dbReference type="SFLD" id="SFLDG01067">
    <property type="entry name" value="SPASM/twitch_domain_containing"/>
    <property type="match status" value="1"/>
</dbReference>
<dbReference type="InterPro" id="IPR023885">
    <property type="entry name" value="4Fe4S-binding_SPASM_dom"/>
</dbReference>
<dbReference type="EMBL" id="MLJW01000103">
    <property type="protein sequence ID" value="OIQ99691.1"/>
    <property type="molecule type" value="Genomic_DNA"/>
</dbReference>
<evidence type="ECO:0000313" key="7">
    <source>
        <dbReference type="EMBL" id="OIQ99691.1"/>
    </source>
</evidence>
<dbReference type="InterPro" id="IPR013785">
    <property type="entry name" value="Aldolase_TIM"/>
</dbReference>
<keyword evidence="7" id="KW-0560">Oxidoreductase</keyword>
<feature type="domain" description="Radical SAM core" evidence="6">
    <location>
        <begin position="97"/>
        <end position="319"/>
    </location>
</feature>
<dbReference type="PROSITE" id="PS51918">
    <property type="entry name" value="RADICAL_SAM"/>
    <property type="match status" value="1"/>
</dbReference>
<dbReference type="AlphaFoldDB" id="A0A1J5SDB9"/>
<keyword evidence="4" id="KW-0408">Iron</keyword>
<reference evidence="7" key="1">
    <citation type="submission" date="2016-10" db="EMBL/GenBank/DDBJ databases">
        <title>Sequence of Gallionella enrichment culture.</title>
        <authorList>
            <person name="Poehlein A."/>
            <person name="Muehling M."/>
            <person name="Daniel R."/>
        </authorList>
    </citation>
    <scope>NUCLEOTIDE SEQUENCE</scope>
</reference>
<keyword evidence="3" id="KW-0479">Metal-binding</keyword>
<accession>A0A1J5SDB9</accession>
<dbReference type="InterPro" id="IPR007197">
    <property type="entry name" value="rSAM"/>
</dbReference>
<dbReference type="PANTHER" id="PTHR43273">
    <property type="entry name" value="ANAEROBIC SULFATASE-MATURATING ENZYME HOMOLOG ASLB-RELATED"/>
    <property type="match status" value="1"/>
</dbReference>
<evidence type="ECO:0000259" key="6">
    <source>
        <dbReference type="PROSITE" id="PS51918"/>
    </source>
</evidence>
<comment type="cofactor">
    <cofactor evidence="1">
        <name>[4Fe-4S] cluster</name>
        <dbReference type="ChEBI" id="CHEBI:49883"/>
    </cofactor>
</comment>
<dbReference type="SFLD" id="SFLDG01386">
    <property type="entry name" value="main_SPASM_domain-containing"/>
    <property type="match status" value="1"/>
</dbReference>
<evidence type="ECO:0000256" key="4">
    <source>
        <dbReference type="ARBA" id="ARBA00023004"/>
    </source>
</evidence>
<keyword evidence="2" id="KW-0949">S-adenosyl-L-methionine</keyword>
<dbReference type="Pfam" id="PF04055">
    <property type="entry name" value="Radical_SAM"/>
    <property type="match status" value="1"/>
</dbReference>
<dbReference type="GO" id="GO:0016491">
    <property type="term" value="F:oxidoreductase activity"/>
    <property type="evidence" value="ECO:0007669"/>
    <property type="project" value="UniProtKB-KW"/>
</dbReference>
<evidence type="ECO:0000256" key="1">
    <source>
        <dbReference type="ARBA" id="ARBA00001966"/>
    </source>
</evidence>
<evidence type="ECO:0000256" key="5">
    <source>
        <dbReference type="ARBA" id="ARBA00023014"/>
    </source>
</evidence>
<sequence>MGTLQLQRHNYRSAGPASRRILLHVPTTSLFELDRVSDDLLELFEGQAAISADEVRLRFDGRYAPGEVCDALDDLLALGIVAPARKSYEIAPRKVSDAPISTLVLTLTTGCNLGCSYCYRDDLASPKAAVVMARETATRAIDLLFRQAEKLPRVGIVFFGGEPLTRFAELRELTLYAERQAGACGKKVDFSLTTNATLLSDEMIDFFRDHDFGVAVSIDGDEAEHDRRRITIGGKGSYRIVAANVKRLLASPLARPVAARVTLSRGGTDVARIYRHLHDELGFAEVGFAPVTDDPESPIALDADDMRLIVDGMKALGRDYVAEAKRGRHHGFSNMNHMMLDLWRGTRKTLPCGAGLGLLAAGTDGSLSLCHRFTGTGVGSFGDVNNGIAQERLGEFITAAQQVNAACSECPARGICAGGCYHEAYVRSGDPLTPTFGHCDFVREWLAFGLDCFGEISAANPEFFTAKNMEQRKQR</sequence>
<dbReference type="PANTHER" id="PTHR43273:SF8">
    <property type="entry name" value="RADICAL SAM DOMAIN PROTEIN"/>
    <property type="match status" value="1"/>
</dbReference>
<organism evidence="7">
    <name type="scientific">mine drainage metagenome</name>
    <dbReference type="NCBI Taxonomy" id="410659"/>
    <lineage>
        <taxon>unclassified sequences</taxon>
        <taxon>metagenomes</taxon>
        <taxon>ecological metagenomes</taxon>
    </lineage>
</organism>
<dbReference type="Gene3D" id="3.20.20.70">
    <property type="entry name" value="Aldolase class I"/>
    <property type="match status" value="1"/>
</dbReference>
<dbReference type="InterPro" id="IPR058240">
    <property type="entry name" value="rSAM_sf"/>
</dbReference>